<protein>
    <submittedName>
        <fullName evidence="2">Uncharacterized protein</fullName>
    </submittedName>
</protein>
<gene>
    <name evidence="2" type="ORF">ACFSL4_01630</name>
</gene>
<evidence type="ECO:0000313" key="3">
    <source>
        <dbReference type="Proteomes" id="UP001597261"/>
    </source>
</evidence>
<sequence>MANPKRERAITAAGNSAAAKWRRARFRDNREPSTREAPLFDRETRRCWCGVPWPHNWPGKDDGAPHPRETPKENH</sequence>
<feature type="compositionally biased region" description="Basic and acidic residues" evidence="1">
    <location>
        <begin position="58"/>
        <end position="75"/>
    </location>
</feature>
<dbReference type="RefSeq" id="WP_381077356.1">
    <property type="nucleotide sequence ID" value="NZ_JBHUDX010000004.1"/>
</dbReference>
<keyword evidence="3" id="KW-1185">Reference proteome</keyword>
<proteinExistence type="predicted"/>
<accession>A0ABW4IKA5</accession>
<reference evidence="3" key="1">
    <citation type="journal article" date="2019" name="Int. J. Syst. Evol. Microbiol.">
        <title>The Global Catalogue of Microorganisms (GCM) 10K type strain sequencing project: providing services to taxonomists for standard genome sequencing and annotation.</title>
        <authorList>
            <consortium name="The Broad Institute Genomics Platform"/>
            <consortium name="The Broad Institute Genome Sequencing Center for Infectious Disease"/>
            <person name="Wu L."/>
            <person name="Ma J."/>
        </authorList>
    </citation>
    <scope>NUCLEOTIDE SEQUENCE [LARGE SCALE GENOMIC DNA]</scope>
    <source>
        <strain evidence="3">CGMCC 1.12470</strain>
    </source>
</reference>
<comment type="caution">
    <text evidence="2">The sequence shown here is derived from an EMBL/GenBank/DDBJ whole genome shotgun (WGS) entry which is preliminary data.</text>
</comment>
<evidence type="ECO:0000256" key="1">
    <source>
        <dbReference type="SAM" id="MobiDB-lite"/>
    </source>
</evidence>
<dbReference type="Proteomes" id="UP001597261">
    <property type="component" value="Unassembled WGS sequence"/>
</dbReference>
<feature type="region of interest" description="Disordered" evidence="1">
    <location>
        <begin position="52"/>
        <end position="75"/>
    </location>
</feature>
<dbReference type="EMBL" id="JBHUDX010000004">
    <property type="protein sequence ID" value="MFD1656966.1"/>
    <property type="molecule type" value="Genomic_DNA"/>
</dbReference>
<name>A0ABW4IKA5_9ACTN</name>
<organism evidence="2 3">
    <name type="scientific">Streptomyces caeni</name>
    <dbReference type="NCBI Taxonomy" id="2307231"/>
    <lineage>
        <taxon>Bacteria</taxon>
        <taxon>Bacillati</taxon>
        <taxon>Actinomycetota</taxon>
        <taxon>Actinomycetes</taxon>
        <taxon>Kitasatosporales</taxon>
        <taxon>Streptomycetaceae</taxon>
        <taxon>Streptomyces</taxon>
    </lineage>
</organism>
<evidence type="ECO:0000313" key="2">
    <source>
        <dbReference type="EMBL" id="MFD1656966.1"/>
    </source>
</evidence>